<keyword evidence="5" id="KW-0963">Cytoplasm</keyword>
<comment type="catalytic activity">
    <reaction evidence="5 6">
        <text>octanoyl-[ACP] + L-lysyl-[protein] = N(6)-octanoyl-L-lysyl-[protein] + holo-[ACP] + H(+)</text>
        <dbReference type="Rhea" id="RHEA:17665"/>
        <dbReference type="Rhea" id="RHEA-COMP:9636"/>
        <dbReference type="Rhea" id="RHEA-COMP:9685"/>
        <dbReference type="Rhea" id="RHEA-COMP:9752"/>
        <dbReference type="Rhea" id="RHEA-COMP:9928"/>
        <dbReference type="ChEBI" id="CHEBI:15378"/>
        <dbReference type="ChEBI" id="CHEBI:29969"/>
        <dbReference type="ChEBI" id="CHEBI:64479"/>
        <dbReference type="ChEBI" id="CHEBI:78463"/>
        <dbReference type="ChEBI" id="CHEBI:78809"/>
        <dbReference type="EC" id="2.3.1.181"/>
    </reaction>
</comment>
<dbReference type="EMBL" id="CP116968">
    <property type="protein sequence ID" value="WNM61227.1"/>
    <property type="molecule type" value="Genomic_DNA"/>
</dbReference>
<evidence type="ECO:0000313" key="11">
    <source>
        <dbReference type="EMBL" id="WNM61227.1"/>
    </source>
</evidence>
<feature type="site" description="Lowers pKa of active site Cys" evidence="5 9">
    <location>
        <position position="151"/>
    </location>
</feature>
<dbReference type="RefSeq" id="WP_312743069.1">
    <property type="nucleotide sequence ID" value="NZ_CP116968.1"/>
</dbReference>
<evidence type="ECO:0000256" key="3">
    <source>
        <dbReference type="ARBA" id="ARBA00023315"/>
    </source>
</evidence>
<dbReference type="PROSITE" id="PS01313">
    <property type="entry name" value="LIPB"/>
    <property type="match status" value="1"/>
</dbReference>
<dbReference type="PIRSF" id="PIRSF016262">
    <property type="entry name" value="LPLase"/>
    <property type="match status" value="1"/>
</dbReference>
<sequence>MAFADSRQPGMVLTFPRLLYAEALELQQSLVTQRLEDRRPDTLVLTEHEPVITLGRTTKSEHWEPRWTELQHMGVHLHQTGRGGSVTYHGPGQIIGYPILRLRNFCPGPKIYVQQLEEVLIRTLAEWGIAGCRHESFRGVWVNTSARCMEKIASIGVRISRGVTMHGFALNVNVDLQPFTLLTPCGIDHCVMTSMEKLLNKLVDGAHVREQVATHFSDLFGIEWTEKKLESSQT</sequence>
<evidence type="ECO:0000256" key="7">
    <source>
        <dbReference type="PIRSR" id="PIRSR016262-1"/>
    </source>
</evidence>
<feature type="binding site" evidence="5 8">
    <location>
        <begin position="82"/>
        <end position="89"/>
    </location>
    <ligand>
        <name>substrate</name>
    </ligand>
</feature>
<dbReference type="InterPro" id="IPR020605">
    <property type="entry name" value="Octanoyltransferase_CS"/>
</dbReference>
<protein>
    <recommendedName>
        <fullName evidence="5 6">Octanoyltransferase</fullName>
        <ecNumber evidence="5 6">2.3.1.181</ecNumber>
    </recommendedName>
    <alternativeName>
        <fullName evidence="5">Lipoate-protein ligase B</fullName>
    </alternativeName>
    <alternativeName>
        <fullName evidence="5">Lipoyl/octanoyl transferase</fullName>
    </alternativeName>
    <alternativeName>
        <fullName evidence="5">Octanoyl-[acyl-carrier-protein]-protein N-octanoyltransferase</fullName>
    </alternativeName>
</protein>
<dbReference type="EC" id="2.3.1.181" evidence="5 6"/>
<evidence type="ECO:0000313" key="12">
    <source>
        <dbReference type="Proteomes" id="UP001302494"/>
    </source>
</evidence>
<dbReference type="NCBIfam" id="TIGR00214">
    <property type="entry name" value="lipB"/>
    <property type="match status" value="1"/>
</dbReference>
<keyword evidence="2 5" id="KW-0808">Transferase</keyword>
<feature type="binding site" evidence="5 8">
    <location>
        <begin position="154"/>
        <end position="156"/>
    </location>
    <ligand>
        <name>substrate</name>
    </ligand>
</feature>
<dbReference type="PANTHER" id="PTHR10993">
    <property type="entry name" value="OCTANOYLTRANSFERASE"/>
    <property type="match status" value="1"/>
</dbReference>
<dbReference type="SUPFAM" id="SSF55681">
    <property type="entry name" value="Class II aaRS and biotin synthetases"/>
    <property type="match status" value="1"/>
</dbReference>
<dbReference type="NCBIfam" id="NF010925">
    <property type="entry name" value="PRK14345.1"/>
    <property type="match status" value="1"/>
</dbReference>
<comment type="miscellaneous">
    <text evidence="5">In the reaction, the free carboxyl group of octanoic acid is attached via an amide linkage to the epsilon-amino group of a specific lysine residue of lipoyl domains of lipoate-dependent enzymes.</text>
</comment>
<comment type="function">
    <text evidence="4 5 6">Catalyzes the transfer of endogenously produced octanoic acid from octanoyl-acyl-carrier-protein onto the lipoyl domains of lipoate-dependent enzymes. Lipoyl-ACP can also act as a substrate although octanoyl-ACP is likely to be the physiological substrate.</text>
</comment>
<accession>A0AA96JV00</accession>
<dbReference type="CDD" id="cd16444">
    <property type="entry name" value="LipB"/>
    <property type="match status" value="1"/>
</dbReference>
<evidence type="ECO:0000256" key="9">
    <source>
        <dbReference type="PIRSR" id="PIRSR016262-3"/>
    </source>
</evidence>
<dbReference type="GO" id="GO:0009249">
    <property type="term" value="P:protein lipoylation"/>
    <property type="evidence" value="ECO:0007669"/>
    <property type="project" value="InterPro"/>
</dbReference>
<dbReference type="PANTHER" id="PTHR10993:SF7">
    <property type="entry name" value="LIPOYLTRANSFERASE 2, MITOCHONDRIAL-RELATED"/>
    <property type="match status" value="1"/>
</dbReference>
<evidence type="ECO:0000256" key="4">
    <source>
        <dbReference type="ARBA" id="ARBA00024732"/>
    </source>
</evidence>
<dbReference type="AlphaFoldDB" id="A0AA96JV00"/>
<evidence type="ECO:0000256" key="1">
    <source>
        <dbReference type="ARBA" id="ARBA00004821"/>
    </source>
</evidence>
<dbReference type="Pfam" id="PF21948">
    <property type="entry name" value="LplA-B_cat"/>
    <property type="match status" value="1"/>
</dbReference>
<name>A0AA96JV00_9BACT</name>
<comment type="similarity">
    <text evidence="5 6">Belongs to the LipB family.</text>
</comment>
<organism evidence="11 12">
    <name type="scientific">Candidatus Nitrospira neomarina</name>
    <dbReference type="NCBI Taxonomy" id="3020899"/>
    <lineage>
        <taxon>Bacteria</taxon>
        <taxon>Pseudomonadati</taxon>
        <taxon>Nitrospirota</taxon>
        <taxon>Nitrospiria</taxon>
        <taxon>Nitrospirales</taxon>
        <taxon>Nitrospiraceae</taxon>
        <taxon>Nitrospira</taxon>
    </lineage>
</organism>
<feature type="binding site" evidence="5 8">
    <location>
        <begin position="167"/>
        <end position="169"/>
    </location>
    <ligand>
        <name>substrate</name>
    </ligand>
</feature>
<evidence type="ECO:0000256" key="8">
    <source>
        <dbReference type="PIRSR" id="PIRSR016262-2"/>
    </source>
</evidence>
<dbReference type="HAMAP" id="MF_00013">
    <property type="entry name" value="LipB"/>
    <property type="match status" value="1"/>
</dbReference>
<dbReference type="InterPro" id="IPR045864">
    <property type="entry name" value="aa-tRNA-synth_II/BPL/LPL"/>
</dbReference>
<evidence type="ECO:0000256" key="2">
    <source>
        <dbReference type="ARBA" id="ARBA00022679"/>
    </source>
</evidence>
<evidence type="ECO:0000256" key="6">
    <source>
        <dbReference type="PIRNR" id="PIRNR016262"/>
    </source>
</evidence>
<dbReference type="PROSITE" id="PS51733">
    <property type="entry name" value="BPL_LPL_CATALYTIC"/>
    <property type="match status" value="1"/>
</dbReference>
<dbReference type="GO" id="GO:0005737">
    <property type="term" value="C:cytoplasm"/>
    <property type="evidence" value="ECO:0007669"/>
    <property type="project" value="UniProtKB-SubCell"/>
</dbReference>
<comment type="pathway">
    <text evidence="1 5 6">Protein modification; protein lipoylation via endogenous pathway; protein N(6)-(lipoyl)lysine from octanoyl-[acyl-carrier-protein]: step 1/2.</text>
</comment>
<dbReference type="KEGG" id="nneo:PQG83_15910"/>
<feature type="active site" description="Acyl-thioester intermediate" evidence="5 7">
    <location>
        <position position="185"/>
    </location>
</feature>
<comment type="subcellular location">
    <subcellularLocation>
        <location evidence="5">Cytoplasm</location>
    </subcellularLocation>
</comment>
<evidence type="ECO:0000259" key="10">
    <source>
        <dbReference type="PROSITE" id="PS51733"/>
    </source>
</evidence>
<dbReference type="InterPro" id="IPR004143">
    <property type="entry name" value="BPL_LPL_catalytic"/>
</dbReference>
<dbReference type="Proteomes" id="UP001302494">
    <property type="component" value="Chromosome"/>
</dbReference>
<evidence type="ECO:0000256" key="5">
    <source>
        <dbReference type="HAMAP-Rule" id="MF_00013"/>
    </source>
</evidence>
<dbReference type="GO" id="GO:0033819">
    <property type="term" value="F:lipoyl(octanoyl) transferase activity"/>
    <property type="evidence" value="ECO:0007669"/>
    <property type="project" value="UniProtKB-EC"/>
</dbReference>
<keyword evidence="3 5" id="KW-0012">Acyltransferase</keyword>
<dbReference type="Gene3D" id="3.30.930.10">
    <property type="entry name" value="Bira Bifunctional Protein, Domain 2"/>
    <property type="match status" value="1"/>
</dbReference>
<gene>
    <name evidence="5 11" type="primary">lipB</name>
    <name evidence="11" type="ORF">PQG83_15910</name>
</gene>
<keyword evidence="12" id="KW-1185">Reference proteome</keyword>
<dbReference type="InterPro" id="IPR000544">
    <property type="entry name" value="Octanoyltransferase"/>
</dbReference>
<reference evidence="11 12" key="1">
    <citation type="submission" date="2023-01" db="EMBL/GenBank/DDBJ databases">
        <title>Cultivation and genomic characterization of new, ubiquitous marine nitrite-oxidizing bacteria from the Nitrospirales.</title>
        <authorList>
            <person name="Mueller A.J."/>
            <person name="Daebeler A."/>
            <person name="Herbold C.W."/>
            <person name="Kirkegaard R.H."/>
            <person name="Daims H."/>
        </authorList>
    </citation>
    <scope>NUCLEOTIDE SEQUENCE [LARGE SCALE GENOMIC DNA]</scope>
    <source>
        <strain evidence="11 12">DK</strain>
    </source>
</reference>
<proteinExistence type="inferred from homology"/>
<feature type="domain" description="BPL/LPL catalytic" evidence="10">
    <location>
        <begin position="37"/>
        <end position="224"/>
    </location>
</feature>